<dbReference type="Pfam" id="PF06687">
    <property type="entry name" value="SUR7"/>
    <property type="match status" value="1"/>
</dbReference>
<keyword evidence="3 6" id="KW-1133">Transmembrane helix</keyword>
<dbReference type="InterPro" id="IPR051380">
    <property type="entry name" value="pH-response_reg_palI/RIM9"/>
</dbReference>
<proteinExistence type="predicted"/>
<dbReference type="Proteomes" id="UP000182334">
    <property type="component" value="Chromosome II"/>
</dbReference>
<dbReference type="AlphaFoldDB" id="A0A1L0BEF5"/>
<dbReference type="OrthoDB" id="2354757at2759"/>
<dbReference type="GO" id="GO:0035838">
    <property type="term" value="C:growing cell tip"/>
    <property type="evidence" value="ECO:0007669"/>
    <property type="project" value="TreeGrafter"/>
</dbReference>
<dbReference type="GO" id="GO:0005886">
    <property type="term" value="C:plasma membrane"/>
    <property type="evidence" value="ECO:0007669"/>
    <property type="project" value="InterPro"/>
</dbReference>
<dbReference type="InterPro" id="IPR009571">
    <property type="entry name" value="SUR7/Rim9-like_fungi"/>
</dbReference>
<evidence type="ECO:0000256" key="5">
    <source>
        <dbReference type="SAM" id="MobiDB-lite"/>
    </source>
</evidence>
<feature type="transmembrane region" description="Helical" evidence="6">
    <location>
        <begin position="118"/>
        <end position="143"/>
    </location>
</feature>
<keyword evidence="8" id="KW-1185">Reference proteome</keyword>
<reference evidence="7 8" key="1">
    <citation type="submission" date="2016-10" db="EMBL/GenBank/DDBJ databases">
        <authorList>
            <person name="de Groot N.N."/>
        </authorList>
    </citation>
    <scope>NUCLEOTIDE SEQUENCE [LARGE SCALE GENOMIC DNA]</scope>
    <source>
        <strain evidence="7 8">CBS 141442</strain>
    </source>
</reference>
<evidence type="ECO:0000256" key="6">
    <source>
        <dbReference type="SAM" id="Phobius"/>
    </source>
</evidence>
<feature type="region of interest" description="Disordered" evidence="5">
    <location>
        <begin position="253"/>
        <end position="410"/>
    </location>
</feature>
<feature type="transmembrane region" description="Helical" evidence="6">
    <location>
        <begin position="88"/>
        <end position="112"/>
    </location>
</feature>
<dbReference type="EMBL" id="LT635757">
    <property type="protein sequence ID" value="SGZ49467.1"/>
    <property type="molecule type" value="Genomic_DNA"/>
</dbReference>
<feature type="compositionally biased region" description="Polar residues" evidence="5">
    <location>
        <begin position="491"/>
        <end position="504"/>
    </location>
</feature>
<evidence type="ECO:0000313" key="8">
    <source>
        <dbReference type="Proteomes" id="UP000182334"/>
    </source>
</evidence>
<keyword evidence="4 6" id="KW-0472">Membrane</keyword>
<feature type="compositionally biased region" description="Polar residues" evidence="5">
    <location>
        <begin position="437"/>
        <end position="465"/>
    </location>
</feature>
<evidence type="ECO:0000313" key="7">
    <source>
        <dbReference type="EMBL" id="SGZ49467.1"/>
    </source>
</evidence>
<evidence type="ECO:0000256" key="2">
    <source>
        <dbReference type="ARBA" id="ARBA00022692"/>
    </source>
</evidence>
<evidence type="ECO:0000256" key="3">
    <source>
        <dbReference type="ARBA" id="ARBA00022989"/>
    </source>
</evidence>
<keyword evidence="2 6" id="KW-0812">Transmembrane</keyword>
<gene>
    <name evidence="7" type="ORF">SAMEA4029010_CIC11G00000000453</name>
</gene>
<organism evidence="7 8">
    <name type="scientific">Sungouiella intermedia</name>
    <dbReference type="NCBI Taxonomy" id="45354"/>
    <lineage>
        <taxon>Eukaryota</taxon>
        <taxon>Fungi</taxon>
        <taxon>Dikarya</taxon>
        <taxon>Ascomycota</taxon>
        <taxon>Saccharomycotina</taxon>
        <taxon>Pichiomycetes</taxon>
        <taxon>Metschnikowiaceae</taxon>
        <taxon>Sungouiella</taxon>
    </lineage>
</organism>
<evidence type="ECO:0000256" key="4">
    <source>
        <dbReference type="ARBA" id="ARBA00023136"/>
    </source>
</evidence>
<dbReference type="PANTHER" id="PTHR28013">
    <property type="entry name" value="PROTEIN DCV1-RELATED"/>
    <property type="match status" value="1"/>
</dbReference>
<feature type="transmembrane region" description="Helical" evidence="6">
    <location>
        <begin position="150"/>
        <end position="171"/>
    </location>
</feature>
<dbReference type="GO" id="GO:0032153">
    <property type="term" value="C:cell division site"/>
    <property type="evidence" value="ECO:0007669"/>
    <property type="project" value="TreeGrafter"/>
</dbReference>
<accession>A0A1L0BEF5</accession>
<protein>
    <submittedName>
        <fullName evidence="7">CIC11C00000000453</fullName>
    </submittedName>
</protein>
<comment type="subcellular location">
    <subcellularLocation>
        <location evidence="1">Membrane</location>
        <topology evidence="1">Multi-pass membrane protein</topology>
    </subcellularLocation>
</comment>
<evidence type="ECO:0000256" key="1">
    <source>
        <dbReference type="ARBA" id="ARBA00004141"/>
    </source>
</evidence>
<dbReference type="PANTHER" id="PTHR28013:SF3">
    <property type="entry name" value="PROTEIN DCV1-RELATED"/>
    <property type="match status" value="1"/>
</dbReference>
<feature type="compositionally biased region" description="Polar residues" evidence="5">
    <location>
        <begin position="292"/>
        <end position="305"/>
    </location>
</feature>
<feature type="region of interest" description="Disordered" evidence="5">
    <location>
        <begin position="426"/>
        <end position="546"/>
    </location>
</feature>
<feature type="transmembrane region" description="Helical" evidence="6">
    <location>
        <begin position="6"/>
        <end position="31"/>
    </location>
</feature>
<feature type="compositionally biased region" description="Low complexity" evidence="5">
    <location>
        <begin position="466"/>
        <end position="485"/>
    </location>
</feature>
<name>A0A1L0BEF5_9ASCO</name>
<sequence>MGRATIFTAVSAVLLTVSMVFLILGMVALPVSTSLKLASTKDYTYGIFGYCRGSSCPSALYPVSFGDVDKDAGWKFATSTRNTLAKTFIVAPIAAGLSFLATIFTVLSLFAGNSAIKIFSLVFGVISFVATALVAVMVVLVFYPNTSWTGWLYVAAAGLSLLAVPCLLLSIRVFGGDEESEAESEKNFGTYAADTSLAANPLLQDNQNRYQFSGPPVNNYTTDDVSSYSKDYSYRAATGTTFSANKNGSHASLFDSKPHLVNDITQPNNVPVSSSRNNSNASNDSYYEDAPNFNQGPSTPISSKQKMAPNFIPNVAIPANNSGYKPVSGGLPYPKSERGSTAYGQDGYNGVAMGVFDHHPNVEGHQPFTELGDNDGESPLPTRQIDSDEDSDFTSVSQRPPNDMYQQPRPQQFQQQYPNVANYQPQYQQNQAPPTPSSYYGSEGTSYNPHYQLSGHQQQPFQSGSGYQQQPFQGNQFQQQKFGQVPPRPQNKPTVSDSILNNNPDFAIGGGQRRKQFVPPSKRYGNPMKPQQRPSTSSRDGPYGML</sequence>
<feature type="compositionally biased region" description="Low complexity" evidence="5">
    <location>
        <begin position="267"/>
        <end position="285"/>
    </location>
</feature>